<dbReference type="Ensembl" id="ENSHCOT00000009882.1">
    <property type="protein sequence ID" value="ENSHCOP00000018982.1"/>
    <property type="gene ID" value="ENSHCOG00000003965.1"/>
</dbReference>
<dbReference type="Proteomes" id="UP000264820">
    <property type="component" value="Unplaced"/>
</dbReference>
<keyword evidence="2" id="KW-1185">Reference proteome</keyword>
<evidence type="ECO:0000313" key="2">
    <source>
        <dbReference type="Proteomes" id="UP000264820"/>
    </source>
</evidence>
<reference evidence="1" key="1">
    <citation type="submission" date="2025-08" db="UniProtKB">
        <authorList>
            <consortium name="Ensembl"/>
        </authorList>
    </citation>
    <scope>IDENTIFICATION</scope>
</reference>
<dbReference type="AlphaFoldDB" id="A0A3Q2YZD8"/>
<sequence length="63" mass="7553">MEDELELFIRERKARVAQDRASLEQDPPYMEIQVSWRQINFVLSSAIKGYRYCIFYTVKHLGL</sequence>
<accession>A0A3Q2YZD8</accession>
<organism evidence="1 2">
    <name type="scientific">Hippocampus comes</name>
    <name type="common">Tiger tail seahorse</name>
    <dbReference type="NCBI Taxonomy" id="109280"/>
    <lineage>
        <taxon>Eukaryota</taxon>
        <taxon>Metazoa</taxon>
        <taxon>Chordata</taxon>
        <taxon>Craniata</taxon>
        <taxon>Vertebrata</taxon>
        <taxon>Euteleostomi</taxon>
        <taxon>Actinopterygii</taxon>
        <taxon>Neopterygii</taxon>
        <taxon>Teleostei</taxon>
        <taxon>Neoteleostei</taxon>
        <taxon>Acanthomorphata</taxon>
        <taxon>Syngnathiaria</taxon>
        <taxon>Syngnathiformes</taxon>
        <taxon>Syngnathoidei</taxon>
        <taxon>Syngnathidae</taxon>
        <taxon>Hippocampus</taxon>
    </lineage>
</organism>
<dbReference type="GeneTree" id="ENSGT00940000177201"/>
<dbReference type="STRING" id="109280.ENSHCOP00000018982"/>
<reference evidence="1" key="2">
    <citation type="submission" date="2025-09" db="UniProtKB">
        <authorList>
            <consortium name="Ensembl"/>
        </authorList>
    </citation>
    <scope>IDENTIFICATION</scope>
</reference>
<protein>
    <submittedName>
        <fullName evidence="1">Uncharacterized protein</fullName>
    </submittedName>
</protein>
<name>A0A3Q2YZD8_HIPCM</name>
<evidence type="ECO:0000313" key="1">
    <source>
        <dbReference type="Ensembl" id="ENSHCOP00000018982.1"/>
    </source>
</evidence>
<proteinExistence type="predicted"/>